<evidence type="ECO:0000313" key="2">
    <source>
        <dbReference type="EMBL" id="KEH21622.1"/>
    </source>
</evidence>
<dbReference type="HOGENOM" id="CLU_1456515_0_0_1"/>
<dbReference type="PANTHER" id="PTHR48201">
    <property type="entry name" value="PROTEIN, PUTATIVE-RELATED"/>
    <property type="match status" value="1"/>
</dbReference>
<proteinExistence type="predicted"/>
<dbReference type="AlphaFoldDB" id="A0A072TVZ4"/>
<accession>A0A072TVZ4</accession>
<organism evidence="2 4">
    <name type="scientific">Medicago truncatula</name>
    <name type="common">Barrel medic</name>
    <name type="synonym">Medicago tribuloides</name>
    <dbReference type="NCBI Taxonomy" id="3880"/>
    <lineage>
        <taxon>Eukaryota</taxon>
        <taxon>Viridiplantae</taxon>
        <taxon>Streptophyta</taxon>
        <taxon>Embryophyta</taxon>
        <taxon>Tracheophyta</taxon>
        <taxon>Spermatophyta</taxon>
        <taxon>Magnoliopsida</taxon>
        <taxon>eudicotyledons</taxon>
        <taxon>Gunneridae</taxon>
        <taxon>Pentapetalae</taxon>
        <taxon>rosids</taxon>
        <taxon>fabids</taxon>
        <taxon>Fabales</taxon>
        <taxon>Fabaceae</taxon>
        <taxon>Papilionoideae</taxon>
        <taxon>50 kb inversion clade</taxon>
        <taxon>NPAAA clade</taxon>
        <taxon>Hologalegina</taxon>
        <taxon>IRL clade</taxon>
        <taxon>Trifolieae</taxon>
        <taxon>Medicago</taxon>
    </lineage>
</organism>
<keyword evidence="4" id="KW-1185">Reference proteome</keyword>
<dbReference type="EnsemblPlants" id="KEH21622">
    <property type="protein sequence ID" value="KEH21622"/>
    <property type="gene ID" value="MTR_7g010878"/>
</dbReference>
<dbReference type="Proteomes" id="UP000002051">
    <property type="component" value="Unassembled WGS sequence"/>
</dbReference>
<gene>
    <name evidence="2" type="ordered locus">MTR_7g010878</name>
</gene>
<evidence type="ECO:0000256" key="1">
    <source>
        <dbReference type="SAM" id="Coils"/>
    </source>
</evidence>
<reference evidence="3" key="3">
    <citation type="submission" date="2015-04" db="UniProtKB">
        <authorList>
            <consortium name="EnsemblPlants"/>
        </authorList>
    </citation>
    <scope>IDENTIFICATION</scope>
    <source>
        <strain evidence="3">cv. Jemalong A17</strain>
    </source>
</reference>
<name>A0A072TVZ4_MEDTR</name>
<sequence>MEEENAQLRTELASMREELAKANDTMTALLAAQEQSSTGSPTTTLPTLLLRGHCTIRQGKPPPDPLPPRFRSDLKCDFHQGALGHDVEGCYALKHIVKKLINQGKLTFENNVPHVLDNPLPNHAAVNMIEVYEEAPGLDVRNVTTPLSLMNNNHLTISDVCVIVPVFHDPPVKSVPSKENVEPLSDKAARTSTLYFYKGYSLQVQCHMNLLQC</sequence>
<reference evidence="2 4" key="2">
    <citation type="journal article" date="2014" name="BMC Genomics">
        <title>An improved genome release (version Mt4.0) for the model legume Medicago truncatula.</title>
        <authorList>
            <person name="Tang H."/>
            <person name="Krishnakumar V."/>
            <person name="Bidwell S."/>
            <person name="Rosen B."/>
            <person name="Chan A."/>
            <person name="Zhou S."/>
            <person name="Gentzbittel L."/>
            <person name="Childs K.L."/>
            <person name="Yandell M."/>
            <person name="Gundlach H."/>
            <person name="Mayer K.F."/>
            <person name="Schwartz D.C."/>
            <person name="Town C.D."/>
        </authorList>
    </citation>
    <scope>GENOME REANNOTATION</scope>
    <source>
        <strain evidence="2">A17</strain>
        <strain evidence="3 4">cv. Jemalong A17</strain>
    </source>
</reference>
<evidence type="ECO:0000313" key="3">
    <source>
        <dbReference type="EnsemblPlants" id="KEH21622"/>
    </source>
</evidence>
<dbReference type="EMBL" id="CM001223">
    <property type="protein sequence ID" value="KEH21622.1"/>
    <property type="molecule type" value="Genomic_DNA"/>
</dbReference>
<protein>
    <submittedName>
        <fullName evidence="2 3">Uncharacterized protein</fullName>
    </submittedName>
</protein>
<dbReference type="PANTHER" id="PTHR48201:SF12">
    <property type="entry name" value="AMINOTRANSFERASE-LIKE PLANT MOBILE DOMAIN-CONTAINING PROTEIN"/>
    <property type="match status" value="1"/>
</dbReference>
<keyword evidence="1" id="KW-0175">Coiled coil</keyword>
<reference evidence="2 4" key="1">
    <citation type="journal article" date="2011" name="Nature">
        <title>The Medicago genome provides insight into the evolution of rhizobial symbioses.</title>
        <authorList>
            <person name="Young N.D."/>
            <person name="Debelle F."/>
            <person name="Oldroyd G.E."/>
            <person name="Geurts R."/>
            <person name="Cannon S.B."/>
            <person name="Udvardi M.K."/>
            <person name="Benedito V.A."/>
            <person name="Mayer K.F."/>
            <person name="Gouzy J."/>
            <person name="Schoof H."/>
            <person name="Van de Peer Y."/>
            <person name="Proost S."/>
            <person name="Cook D.R."/>
            <person name="Meyers B.C."/>
            <person name="Spannagl M."/>
            <person name="Cheung F."/>
            <person name="De Mita S."/>
            <person name="Krishnakumar V."/>
            <person name="Gundlach H."/>
            <person name="Zhou S."/>
            <person name="Mudge J."/>
            <person name="Bharti A.K."/>
            <person name="Murray J.D."/>
            <person name="Naoumkina M.A."/>
            <person name="Rosen B."/>
            <person name="Silverstein K.A."/>
            <person name="Tang H."/>
            <person name="Rombauts S."/>
            <person name="Zhao P.X."/>
            <person name="Zhou P."/>
            <person name="Barbe V."/>
            <person name="Bardou P."/>
            <person name="Bechner M."/>
            <person name="Bellec A."/>
            <person name="Berger A."/>
            <person name="Berges H."/>
            <person name="Bidwell S."/>
            <person name="Bisseling T."/>
            <person name="Choisne N."/>
            <person name="Couloux A."/>
            <person name="Denny R."/>
            <person name="Deshpande S."/>
            <person name="Dai X."/>
            <person name="Doyle J.J."/>
            <person name="Dudez A.M."/>
            <person name="Farmer A.D."/>
            <person name="Fouteau S."/>
            <person name="Franken C."/>
            <person name="Gibelin C."/>
            <person name="Gish J."/>
            <person name="Goldstein S."/>
            <person name="Gonzalez A.J."/>
            <person name="Green P.J."/>
            <person name="Hallab A."/>
            <person name="Hartog M."/>
            <person name="Hua A."/>
            <person name="Humphray S.J."/>
            <person name="Jeong D.H."/>
            <person name="Jing Y."/>
            <person name="Jocker A."/>
            <person name="Kenton S.M."/>
            <person name="Kim D.J."/>
            <person name="Klee K."/>
            <person name="Lai H."/>
            <person name="Lang C."/>
            <person name="Lin S."/>
            <person name="Macmil S.L."/>
            <person name="Magdelenat G."/>
            <person name="Matthews L."/>
            <person name="McCorrison J."/>
            <person name="Monaghan E.L."/>
            <person name="Mun J.H."/>
            <person name="Najar F.Z."/>
            <person name="Nicholson C."/>
            <person name="Noirot C."/>
            <person name="O'Bleness M."/>
            <person name="Paule C.R."/>
            <person name="Poulain J."/>
            <person name="Prion F."/>
            <person name="Qin B."/>
            <person name="Qu C."/>
            <person name="Retzel E.F."/>
            <person name="Riddle C."/>
            <person name="Sallet E."/>
            <person name="Samain S."/>
            <person name="Samson N."/>
            <person name="Sanders I."/>
            <person name="Saurat O."/>
            <person name="Scarpelli C."/>
            <person name="Schiex T."/>
            <person name="Segurens B."/>
            <person name="Severin A.J."/>
            <person name="Sherrier D.J."/>
            <person name="Shi R."/>
            <person name="Sims S."/>
            <person name="Singer S.R."/>
            <person name="Sinharoy S."/>
            <person name="Sterck L."/>
            <person name="Viollet A."/>
            <person name="Wang B.B."/>
            <person name="Wang K."/>
            <person name="Wang M."/>
            <person name="Wang X."/>
            <person name="Warfsmann J."/>
            <person name="Weissenbach J."/>
            <person name="White D.D."/>
            <person name="White J.D."/>
            <person name="Wiley G.B."/>
            <person name="Wincker P."/>
            <person name="Xing Y."/>
            <person name="Yang L."/>
            <person name="Yao Z."/>
            <person name="Ying F."/>
            <person name="Zhai J."/>
            <person name="Zhou L."/>
            <person name="Zuber A."/>
            <person name="Denarie J."/>
            <person name="Dixon R.A."/>
            <person name="May G.D."/>
            <person name="Schwartz D.C."/>
            <person name="Rogers J."/>
            <person name="Quetier F."/>
            <person name="Town C.D."/>
            <person name="Roe B.A."/>
        </authorList>
    </citation>
    <scope>NUCLEOTIDE SEQUENCE [LARGE SCALE GENOMIC DNA]</scope>
    <source>
        <strain evidence="2">A17</strain>
        <strain evidence="3 4">cv. Jemalong A17</strain>
    </source>
</reference>
<evidence type="ECO:0000313" key="4">
    <source>
        <dbReference type="Proteomes" id="UP000002051"/>
    </source>
</evidence>
<feature type="coiled-coil region" evidence="1">
    <location>
        <begin position="5"/>
        <end position="32"/>
    </location>
</feature>